<accession>A0ABX8QTD5</accession>
<sequence>MGRSGKKGLRRPVLGSCIALVALLAGGCGLGTGDDKRRAAELAERHHPGQLRLIGARTLFPETGGSEVTFAVRDDPDAVVRLRIDAGKGRCGRERCEDALAGAVARGREQAAGFRLLRTAFARCGHEIIGLGPAAGEPWIAAALTNDNVTAVLGELGRCAAGWSAALTAAGSPPRSDGSYGLPAGSRALRVRLVRPDVARKRPAGDPASPTLARLTSSRLQASLAGRTYFTAAFTLRDGRDEPVTSGLAISRTFEDRQAFGRRVREQVGGRLRLTEPRAVIASYDGVWSLEPGRIDRFTGYVLFCEDPAHDRTCLGDHAVRVTVDEDGRPVSDLQIVRDVREGNGPLRLPTS</sequence>
<organism evidence="1 2">
    <name type="scientific">Actinomadura graeca</name>
    <dbReference type="NCBI Taxonomy" id="2750812"/>
    <lineage>
        <taxon>Bacteria</taxon>
        <taxon>Bacillati</taxon>
        <taxon>Actinomycetota</taxon>
        <taxon>Actinomycetes</taxon>
        <taxon>Streptosporangiales</taxon>
        <taxon>Thermomonosporaceae</taxon>
        <taxon>Actinomadura</taxon>
    </lineage>
</organism>
<name>A0ABX8QTD5_9ACTN</name>
<dbReference type="NCBIfam" id="NF046121">
    <property type="entry name" value="lipo_SCO7460"/>
    <property type="match status" value="1"/>
</dbReference>
<keyword evidence="2" id="KW-1185">Reference proteome</keyword>
<dbReference type="Proteomes" id="UP001049518">
    <property type="component" value="Chromosome"/>
</dbReference>
<reference evidence="1" key="1">
    <citation type="submission" date="2020-07" db="EMBL/GenBank/DDBJ databases">
        <authorList>
            <person name="Tarantini F.S."/>
            <person name="Hong K.W."/>
            <person name="Chan K.G."/>
        </authorList>
    </citation>
    <scope>NUCLEOTIDE SEQUENCE</scope>
    <source>
        <strain evidence="1">32-07</strain>
    </source>
</reference>
<evidence type="ECO:0000313" key="1">
    <source>
        <dbReference type="EMBL" id="QXJ21219.1"/>
    </source>
</evidence>
<dbReference type="RefSeq" id="WP_231334358.1">
    <property type="nucleotide sequence ID" value="NZ_CP059572.1"/>
</dbReference>
<dbReference type="EMBL" id="CP059572">
    <property type="protein sequence ID" value="QXJ21219.1"/>
    <property type="molecule type" value="Genomic_DNA"/>
</dbReference>
<gene>
    <name evidence="1" type="ORF">AGRA3207_002051</name>
</gene>
<protein>
    <recommendedName>
        <fullName evidence="3">Lipoprotein</fullName>
    </recommendedName>
</protein>
<evidence type="ECO:0008006" key="3">
    <source>
        <dbReference type="Google" id="ProtNLM"/>
    </source>
</evidence>
<evidence type="ECO:0000313" key="2">
    <source>
        <dbReference type="Proteomes" id="UP001049518"/>
    </source>
</evidence>
<proteinExistence type="predicted"/>
<dbReference type="PROSITE" id="PS51257">
    <property type="entry name" value="PROKAR_LIPOPROTEIN"/>
    <property type="match status" value="1"/>
</dbReference>